<evidence type="ECO:0000313" key="4">
    <source>
        <dbReference type="Proteomes" id="UP000662873"/>
    </source>
</evidence>
<dbReference type="AlphaFoldDB" id="A0A809R9Y0"/>
<dbReference type="Pfam" id="PF03808">
    <property type="entry name" value="Glyco_tran_WecG"/>
    <property type="match status" value="1"/>
</dbReference>
<name>A0A809R9Y0_9BACT</name>
<dbReference type="CDD" id="cd06533">
    <property type="entry name" value="Glyco_transf_WecG_TagA"/>
    <property type="match status" value="1"/>
</dbReference>
<proteinExistence type="predicted"/>
<dbReference type="Proteomes" id="UP000662873">
    <property type="component" value="Chromosome"/>
</dbReference>
<dbReference type="GO" id="GO:0016758">
    <property type="term" value="F:hexosyltransferase activity"/>
    <property type="evidence" value="ECO:0007669"/>
    <property type="project" value="TreeGrafter"/>
</dbReference>
<organism evidence="3 4">
    <name type="scientific">Candidatus Nitrosymbiomonas proteolyticus</name>
    <dbReference type="NCBI Taxonomy" id="2608984"/>
    <lineage>
        <taxon>Bacteria</taxon>
        <taxon>Bacillati</taxon>
        <taxon>Armatimonadota</taxon>
        <taxon>Armatimonadota incertae sedis</taxon>
        <taxon>Candidatus Nitrosymbiomonas</taxon>
    </lineage>
</organism>
<keyword evidence="1" id="KW-0328">Glycosyltransferase</keyword>
<dbReference type="InterPro" id="IPR004629">
    <property type="entry name" value="WecG_TagA_CpsF"/>
</dbReference>
<accession>A0A809R9Y0</accession>
<gene>
    <name evidence="3" type="ORF">NPRO_18950</name>
</gene>
<evidence type="ECO:0000313" key="3">
    <source>
        <dbReference type="EMBL" id="BBO24300.1"/>
    </source>
</evidence>
<sequence>MTASNIMASVATEQAQDRVDILGIPVDRFTFDQTLEVIDRFVREKTPRNAVTADSSAIIAAQSDPEFREVLLRADLVTADSAGIRWAARRKGMPIVERVSGVDLVDALCARSADHGYRIFFLGAAAGVAEMAAEALRLKHPGCNIVGTRHGYFPAESDEVVASEIAPYKPDILFVAMGIPRQEKFIARTQSIIQAPVSMGVGGSFDVFSGKVKRAPRLFQRFNLEWLWRLMLNPKKFSKVKALPKFVLAVLREKS</sequence>
<protein>
    <submittedName>
        <fullName evidence="3">N-acetylmannosaminyltransferase</fullName>
    </submittedName>
</protein>
<dbReference type="NCBIfam" id="TIGR00696">
    <property type="entry name" value="wecG_tagA_cpsF"/>
    <property type="match status" value="1"/>
</dbReference>
<dbReference type="EMBL" id="AP021858">
    <property type="protein sequence ID" value="BBO24300.1"/>
    <property type="molecule type" value="Genomic_DNA"/>
</dbReference>
<reference evidence="3" key="1">
    <citation type="journal article" name="DNA Res.">
        <title>The physiological potential of anammox bacteria as revealed by their core genome structure.</title>
        <authorList>
            <person name="Okubo T."/>
            <person name="Toyoda A."/>
            <person name="Fukuhara K."/>
            <person name="Uchiyama I."/>
            <person name="Harigaya Y."/>
            <person name="Kuroiwa M."/>
            <person name="Suzuki T."/>
            <person name="Murakami Y."/>
            <person name="Suwa Y."/>
            <person name="Takami H."/>
        </authorList>
    </citation>
    <scope>NUCLEOTIDE SEQUENCE</scope>
    <source>
        <strain evidence="3">317325-2</strain>
    </source>
</reference>
<evidence type="ECO:0000256" key="1">
    <source>
        <dbReference type="ARBA" id="ARBA00022676"/>
    </source>
</evidence>
<dbReference type="PANTHER" id="PTHR34136">
    <property type="match status" value="1"/>
</dbReference>
<dbReference type="KEGG" id="npy:NPRO_18950"/>
<evidence type="ECO:0000256" key="2">
    <source>
        <dbReference type="ARBA" id="ARBA00022679"/>
    </source>
</evidence>
<dbReference type="PANTHER" id="PTHR34136:SF1">
    <property type="entry name" value="UDP-N-ACETYL-D-MANNOSAMINURONIC ACID TRANSFERASE"/>
    <property type="match status" value="1"/>
</dbReference>
<keyword evidence="2 3" id="KW-0808">Transferase</keyword>